<reference evidence="1" key="1">
    <citation type="submission" date="2020-08" db="EMBL/GenBank/DDBJ databases">
        <title>Genome public.</title>
        <authorList>
            <person name="Liu C."/>
            <person name="Sun Q."/>
        </authorList>
    </citation>
    <scope>NUCLEOTIDE SEQUENCE</scope>
    <source>
        <strain evidence="1">NSJ-31</strain>
    </source>
</reference>
<protein>
    <submittedName>
        <fullName evidence="1">Phage tail tube protein</fullName>
    </submittedName>
</protein>
<dbReference type="Proteomes" id="UP000653127">
    <property type="component" value="Unassembled WGS sequence"/>
</dbReference>
<evidence type="ECO:0000313" key="1">
    <source>
        <dbReference type="EMBL" id="MBC8547500.1"/>
    </source>
</evidence>
<accession>A0A926E2B5</accession>
<dbReference type="InterPro" id="IPR038628">
    <property type="entry name" value="XkdM-like_sf"/>
</dbReference>
<dbReference type="SUPFAM" id="SSF69279">
    <property type="entry name" value="Phage tail proteins"/>
    <property type="match status" value="1"/>
</dbReference>
<dbReference type="InterPro" id="IPR018989">
    <property type="entry name" value="DUF2001"/>
</dbReference>
<proteinExistence type="predicted"/>
<comment type="caution">
    <text evidence="1">The sequence shown here is derived from an EMBL/GenBank/DDBJ whole genome shotgun (WGS) entry which is preliminary data.</text>
</comment>
<dbReference type="Pfam" id="PF09393">
    <property type="entry name" value="DUF2001"/>
    <property type="match status" value="1"/>
</dbReference>
<dbReference type="AlphaFoldDB" id="A0A926E2B5"/>
<keyword evidence="2" id="KW-1185">Reference proteome</keyword>
<gene>
    <name evidence="1" type="ORF">H8711_11245</name>
</gene>
<sequence length="144" mass="16022">MDTAKRVISGTWGEVWLDGDFVGECYGLQAKSSFNKDDVKLCGQMTTDKKIRSISNTGSLKLHKVSSRMALAIGDMIRNGRDVRFTIISKLSDPDAYGTERVVLKNVSFDDLTLADWEADALGSTECPFTFTDYEYLDTVEAED</sequence>
<organism evidence="1 2">
    <name type="scientific">Ligaoa zhengdingensis</name>
    <dbReference type="NCBI Taxonomy" id="2763658"/>
    <lineage>
        <taxon>Bacteria</taxon>
        <taxon>Bacillati</taxon>
        <taxon>Bacillota</taxon>
        <taxon>Clostridia</taxon>
        <taxon>Eubacteriales</taxon>
        <taxon>Oscillospiraceae</taxon>
        <taxon>Ligaoa</taxon>
    </lineage>
</organism>
<dbReference type="EMBL" id="JACRST010000022">
    <property type="protein sequence ID" value="MBC8547500.1"/>
    <property type="molecule type" value="Genomic_DNA"/>
</dbReference>
<dbReference type="RefSeq" id="WP_249283542.1">
    <property type="nucleotide sequence ID" value="NZ_JACRST010000022.1"/>
</dbReference>
<name>A0A926E2B5_9FIRM</name>
<evidence type="ECO:0000313" key="2">
    <source>
        <dbReference type="Proteomes" id="UP000653127"/>
    </source>
</evidence>
<dbReference type="Gene3D" id="2.30.110.40">
    <property type="entry name" value="Phage tail tube protein"/>
    <property type="match status" value="1"/>
</dbReference>